<name>A0A915NCM9_9BILA</name>
<evidence type="ECO:0000313" key="3">
    <source>
        <dbReference type="WBParaSite" id="scf7180000417077.g922"/>
    </source>
</evidence>
<feature type="region of interest" description="Disordered" evidence="1">
    <location>
        <begin position="66"/>
        <end position="102"/>
    </location>
</feature>
<organism evidence="2 3">
    <name type="scientific">Meloidogyne floridensis</name>
    <dbReference type="NCBI Taxonomy" id="298350"/>
    <lineage>
        <taxon>Eukaryota</taxon>
        <taxon>Metazoa</taxon>
        <taxon>Ecdysozoa</taxon>
        <taxon>Nematoda</taxon>
        <taxon>Chromadorea</taxon>
        <taxon>Rhabditida</taxon>
        <taxon>Tylenchina</taxon>
        <taxon>Tylenchomorpha</taxon>
        <taxon>Tylenchoidea</taxon>
        <taxon>Meloidogynidae</taxon>
        <taxon>Meloidogyninae</taxon>
        <taxon>Meloidogyne</taxon>
    </lineage>
</organism>
<dbReference type="AlphaFoldDB" id="A0A915NCM9"/>
<evidence type="ECO:0000313" key="2">
    <source>
        <dbReference type="Proteomes" id="UP000887560"/>
    </source>
</evidence>
<dbReference type="WBParaSite" id="scf7180000417077.g922">
    <property type="protein sequence ID" value="scf7180000417077.g922"/>
    <property type="gene ID" value="scf7180000417077.g922"/>
</dbReference>
<evidence type="ECO:0000256" key="1">
    <source>
        <dbReference type="SAM" id="MobiDB-lite"/>
    </source>
</evidence>
<proteinExistence type="predicted"/>
<dbReference type="Proteomes" id="UP000887560">
    <property type="component" value="Unplaced"/>
</dbReference>
<reference evidence="3" key="1">
    <citation type="submission" date="2022-11" db="UniProtKB">
        <authorList>
            <consortium name="WormBaseParasite"/>
        </authorList>
    </citation>
    <scope>IDENTIFICATION</scope>
</reference>
<sequence>MSIYSMNNQMLTEFPKTSKNSWEYYVNMMIIFVSKIFNETPADMMSTFVLHKNILYMIRKCSEEEKMTQDVPKLEGPSSLEKTESERGDDYKADIDPEDEASKPDVMVERMVKLIEEIRKSRPNINPLLVLLDKKTQEEWLKED</sequence>
<feature type="compositionally biased region" description="Basic and acidic residues" evidence="1">
    <location>
        <begin position="81"/>
        <end position="102"/>
    </location>
</feature>
<accession>A0A915NCM9</accession>
<protein>
    <submittedName>
        <fullName evidence="3">Uncharacterized protein</fullName>
    </submittedName>
</protein>
<keyword evidence="2" id="KW-1185">Reference proteome</keyword>